<dbReference type="InterPro" id="IPR018309">
    <property type="entry name" value="Tscrpt_reg_PadR_C"/>
</dbReference>
<dbReference type="EMBL" id="VDMP01000027">
    <property type="protein sequence ID" value="TNM36651.1"/>
    <property type="molecule type" value="Genomic_DNA"/>
</dbReference>
<organism evidence="3 4">
    <name type="scientific">Nocardioides albidus</name>
    <dbReference type="NCBI Taxonomy" id="1517589"/>
    <lineage>
        <taxon>Bacteria</taxon>
        <taxon>Bacillati</taxon>
        <taxon>Actinomycetota</taxon>
        <taxon>Actinomycetes</taxon>
        <taxon>Propionibacteriales</taxon>
        <taxon>Nocardioidaceae</taxon>
        <taxon>Nocardioides</taxon>
    </lineage>
</organism>
<dbReference type="Gene3D" id="1.10.10.10">
    <property type="entry name" value="Winged helix-like DNA-binding domain superfamily/Winged helix DNA-binding domain"/>
    <property type="match status" value="1"/>
</dbReference>
<evidence type="ECO:0000259" key="2">
    <source>
        <dbReference type="Pfam" id="PF10400"/>
    </source>
</evidence>
<feature type="domain" description="Transcription regulator PadR N-terminal" evidence="1">
    <location>
        <begin position="7"/>
        <end position="78"/>
    </location>
</feature>
<name>A0A5C4VLM0_9ACTN</name>
<feature type="domain" description="Transcription regulator PadR C-terminal" evidence="2">
    <location>
        <begin position="92"/>
        <end position="168"/>
    </location>
</feature>
<dbReference type="OrthoDB" id="3186544at2"/>
<dbReference type="Proteomes" id="UP000313231">
    <property type="component" value="Unassembled WGS sequence"/>
</dbReference>
<dbReference type="InterPro" id="IPR036388">
    <property type="entry name" value="WH-like_DNA-bd_sf"/>
</dbReference>
<evidence type="ECO:0000259" key="1">
    <source>
        <dbReference type="Pfam" id="PF03551"/>
    </source>
</evidence>
<reference evidence="3 4" key="1">
    <citation type="journal article" date="2016" name="Int. J. Syst. Evol. Microbiol.">
        <title>Nocardioides albidus sp. nov., an actinobacterium isolated from garden soil.</title>
        <authorList>
            <person name="Singh H."/>
            <person name="Du J."/>
            <person name="Trinh H."/>
            <person name="Won K."/>
            <person name="Yang J.E."/>
            <person name="Yin C."/>
            <person name="Kook M."/>
            <person name="Yi T.H."/>
        </authorList>
    </citation>
    <scope>NUCLEOTIDE SEQUENCE [LARGE SCALE GENOMIC DNA]</scope>
    <source>
        <strain evidence="3 4">CCTCC AB 2015297</strain>
    </source>
</reference>
<dbReference type="Pfam" id="PF03551">
    <property type="entry name" value="PadR"/>
    <property type="match status" value="1"/>
</dbReference>
<gene>
    <name evidence="3" type="ORF">FHP29_21250</name>
</gene>
<proteinExistence type="predicted"/>
<dbReference type="SUPFAM" id="SSF46785">
    <property type="entry name" value="Winged helix' DNA-binding domain"/>
    <property type="match status" value="1"/>
</dbReference>
<evidence type="ECO:0000313" key="3">
    <source>
        <dbReference type="EMBL" id="TNM36651.1"/>
    </source>
</evidence>
<comment type="caution">
    <text evidence="3">The sequence shown here is derived from an EMBL/GenBank/DDBJ whole genome shotgun (WGS) entry which is preliminary data.</text>
</comment>
<keyword evidence="4" id="KW-1185">Reference proteome</keyword>
<sequence length="187" mass="20500">MSIKHGLLALLAPGPKYGYQLKAEFEATTGSAWPLNIGQVYSTLQRLEKGGQIEADGVPDDDGRVVYALTPAGREELAGWFRSPIAQESRPRDELAIKLAMAVNTPGVEAREVVQAQRRQAMSSLQSLTRAKATVPEDDLARVMVVDSLIFAVEAEVSWLDRCEARLRKARTAQTPDVKTPEKEAVQ</sequence>
<accession>A0A5C4VLM0</accession>
<evidence type="ECO:0000313" key="4">
    <source>
        <dbReference type="Proteomes" id="UP000313231"/>
    </source>
</evidence>
<dbReference type="InterPro" id="IPR036390">
    <property type="entry name" value="WH_DNA-bd_sf"/>
</dbReference>
<dbReference type="PANTHER" id="PTHR43252:SF6">
    <property type="entry name" value="NEGATIVE TRANSCRIPTION REGULATOR PADR"/>
    <property type="match status" value="1"/>
</dbReference>
<dbReference type="PANTHER" id="PTHR43252">
    <property type="entry name" value="TRANSCRIPTIONAL REGULATOR YQJI"/>
    <property type="match status" value="1"/>
</dbReference>
<dbReference type="InterPro" id="IPR005149">
    <property type="entry name" value="Tscrpt_reg_PadR_N"/>
</dbReference>
<protein>
    <submittedName>
        <fullName evidence="3">PadR family transcriptional regulator</fullName>
    </submittedName>
</protein>
<dbReference type="Pfam" id="PF10400">
    <property type="entry name" value="Vir_act_alpha_C"/>
    <property type="match status" value="1"/>
</dbReference>
<dbReference type="AlphaFoldDB" id="A0A5C4VLM0"/>